<sequence length="122" mass="13962">MWRNRHLKSLYTAALSTKWRRRTDRALPICIIMHASCCSSGQRSVHNYSYLETIRSETILGKLMYIFVLLILVSTWLQCVGKGYNSKATGTKLNFMQSKCVALDESDGYHTRYLSTLCAVCL</sequence>
<keyword evidence="1" id="KW-0472">Membrane</keyword>
<keyword evidence="1" id="KW-1133">Transmembrane helix</keyword>
<reference evidence="2" key="1">
    <citation type="thesis" date="2020" institute="ProQuest LLC" country="789 East Eisenhower Parkway, Ann Arbor, MI, USA">
        <title>Comparative Genomics and Chromosome Evolution.</title>
        <authorList>
            <person name="Mudd A.B."/>
        </authorList>
    </citation>
    <scope>NUCLEOTIDE SEQUENCE</scope>
    <source>
        <strain evidence="2">237g6f4</strain>
        <tissue evidence="2">Blood</tissue>
    </source>
</reference>
<gene>
    <name evidence="2" type="ORF">GDO81_011878</name>
</gene>
<organism evidence="2 3">
    <name type="scientific">Engystomops pustulosus</name>
    <name type="common">Tungara frog</name>
    <name type="synonym">Physalaemus pustulosus</name>
    <dbReference type="NCBI Taxonomy" id="76066"/>
    <lineage>
        <taxon>Eukaryota</taxon>
        <taxon>Metazoa</taxon>
        <taxon>Chordata</taxon>
        <taxon>Craniata</taxon>
        <taxon>Vertebrata</taxon>
        <taxon>Euteleostomi</taxon>
        <taxon>Amphibia</taxon>
        <taxon>Batrachia</taxon>
        <taxon>Anura</taxon>
        <taxon>Neobatrachia</taxon>
        <taxon>Hyloidea</taxon>
        <taxon>Leptodactylidae</taxon>
        <taxon>Leiuperinae</taxon>
        <taxon>Engystomops</taxon>
    </lineage>
</organism>
<comment type="caution">
    <text evidence="2">The sequence shown here is derived from an EMBL/GenBank/DDBJ whole genome shotgun (WGS) entry which is preliminary data.</text>
</comment>
<feature type="transmembrane region" description="Helical" evidence="1">
    <location>
        <begin position="59"/>
        <end position="77"/>
    </location>
</feature>
<proteinExistence type="predicted"/>
<accession>A0AAV7BHC7</accession>
<keyword evidence="1" id="KW-0812">Transmembrane</keyword>
<keyword evidence="3" id="KW-1185">Reference proteome</keyword>
<evidence type="ECO:0000313" key="2">
    <source>
        <dbReference type="EMBL" id="KAG8572015.1"/>
    </source>
</evidence>
<dbReference type="AlphaFoldDB" id="A0AAV7BHC7"/>
<dbReference type="Proteomes" id="UP000824782">
    <property type="component" value="Unassembled WGS sequence"/>
</dbReference>
<dbReference type="EMBL" id="WNYA01000005">
    <property type="protein sequence ID" value="KAG8572015.1"/>
    <property type="molecule type" value="Genomic_DNA"/>
</dbReference>
<evidence type="ECO:0000313" key="3">
    <source>
        <dbReference type="Proteomes" id="UP000824782"/>
    </source>
</evidence>
<protein>
    <submittedName>
        <fullName evidence="2">Uncharacterized protein</fullName>
    </submittedName>
</protein>
<evidence type="ECO:0000256" key="1">
    <source>
        <dbReference type="SAM" id="Phobius"/>
    </source>
</evidence>
<name>A0AAV7BHC7_ENGPU</name>